<protein>
    <submittedName>
        <fullName evidence="4">Pectin lyase</fullName>
    </submittedName>
</protein>
<accession>A0A8H3W1R4</accession>
<evidence type="ECO:0000256" key="1">
    <source>
        <dbReference type="SAM" id="MobiDB-lite"/>
    </source>
</evidence>
<dbReference type="Proteomes" id="UP000434172">
    <property type="component" value="Unassembled WGS sequence"/>
</dbReference>
<feature type="region of interest" description="Disordered" evidence="1">
    <location>
        <begin position="412"/>
        <end position="437"/>
    </location>
</feature>
<feature type="region of interest" description="Disordered" evidence="1">
    <location>
        <begin position="498"/>
        <end position="543"/>
    </location>
</feature>
<dbReference type="GO" id="GO:0016829">
    <property type="term" value="F:lyase activity"/>
    <property type="evidence" value="ECO:0007669"/>
    <property type="project" value="UniProtKB-KW"/>
</dbReference>
<keyword evidence="2" id="KW-0472">Membrane</keyword>
<sequence>MKSFFLSLVAAAAAGEVAAQVTGEAFGFAAGTTGGGDAKPQVPSSNEELVEWLTDSQPRTIMIDRLFDFLETEGSTNGTCCRDEKSYQCKDSSRHGQVYIGDDCGDMQKISCTYWNAPTRPIYVASNKSIVGVGESGIIRGKGFPLPKCVALEDQHIVSGWGPAGAVTISHHEFDGKTDFSCNQQHYYNALLIASKANYTFAYNYLHHVSGRAPNVGGSEEVMFQGVNNLWEGDDDHAFAIGDHIQALLEGNHFENVSRPIEPNTYNSAGEIFVVETSADAAACQGPLGRLCEPNSVGGQSGELLPLNKTVAIDKLKYASESLLKPMKVSDVPDFVKANAGIGKLNSSSPPASSTSTAFPTLPPSVNRTAGLAPTPTAVPTSSGLLSAAAHLVLVNNAQIYTTTMAAPQPVTPQQVSPEVFSSVQEQQHHGIPVKSETVGVTELQSYLSANESPDETEGPPTGSWFRRNRQKAIIFGVVFLAIVIIIVVGVAAGVSTQHSSPSGSSTSTSNSGSGNSDGTTTTTTTTAAAHTTTSSSSKCHPGGMQCNSSGDCSIISEFSQCKRACNGFYYCT</sequence>
<keyword evidence="2" id="KW-1133">Transmembrane helix</keyword>
<feature type="chain" id="PRO_5034134026" evidence="3">
    <location>
        <begin position="20"/>
        <end position="573"/>
    </location>
</feature>
<comment type="caution">
    <text evidence="4">The sequence shown here is derived from an EMBL/GenBank/DDBJ whole genome shotgun (WGS) entry which is preliminary data.</text>
</comment>
<evidence type="ECO:0000313" key="4">
    <source>
        <dbReference type="EMBL" id="KAF0320686.1"/>
    </source>
</evidence>
<feature type="compositionally biased region" description="Low complexity" evidence="1">
    <location>
        <begin position="498"/>
        <end position="538"/>
    </location>
</feature>
<gene>
    <name evidence="4" type="ORF">GQ607_012083</name>
</gene>
<keyword evidence="2" id="KW-0812">Transmembrane</keyword>
<feature type="transmembrane region" description="Helical" evidence="2">
    <location>
        <begin position="473"/>
        <end position="495"/>
    </location>
</feature>
<name>A0A8H3W1R4_9PEZI</name>
<dbReference type="InterPro" id="IPR012334">
    <property type="entry name" value="Pectin_lyas_fold"/>
</dbReference>
<organism evidence="4 5">
    <name type="scientific">Colletotrichum asianum</name>
    <dbReference type="NCBI Taxonomy" id="702518"/>
    <lineage>
        <taxon>Eukaryota</taxon>
        <taxon>Fungi</taxon>
        <taxon>Dikarya</taxon>
        <taxon>Ascomycota</taxon>
        <taxon>Pezizomycotina</taxon>
        <taxon>Sordariomycetes</taxon>
        <taxon>Hypocreomycetidae</taxon>
        <taxon>Glomerellales</taxon>
        <taxon>Glomerellaceae</taxon>
        <taxon>Colletotrichum</taxon>
        <taxon>Colletotrichum gloeosporioides species complex</taxon>
    </lineage>
</organism>
<feature type="signal peptide" evidence="3">
    <location>
        <begin position="1"/>
        <end position="19"/>
    </location>
</feature>
<dbReference type="InterPro" id="IPR011050">
    <property type="entry name" value="Pectin_lyase_fold/virulence"/>
</dbReference>
<dbReference type="AlphaFoldDB" id="A0A8H3W1R4"/>
<evidence type="ECO:0000256" key="2">
    <source>
        <dbReference type="SAM" id="Phobius"/>
    </source>
</evidence>
<evidence type="ECO:0000256" key="3">
    <source>
        <dbReference type="SAM" id="SignalP"/>
    </source>
</evidence>
<keyword evidence="4" id="KW-0456">Lyase</keyword>
<proteinExistence type="predicted"/>
<keyword evidence="3" id="KW-0732">Signal</keyword>
<reference evidence="4 5" key="1">
    <citation type="submission" date="2019-12" db="EMBL/GenBank/DDBJ databases">
        <title>A genome sequence resource for the geographically widespread anthracnose pathogen Colletotrichum asianum.</title>
        <authorList>
            <person name="Meng Y."/>
        </authorList>
    </citation>
    <scope>NUCLEOTIDE SEQUENCE [LARGE SCALE GENOMIC DNA]</scope>
    <source>
        <strain evidence="4 5">ICMP 18580</strain>
    </source>
</reference>
<dbReference type="Gene3D" id="2.160.20.10">
    <property type="entry name" value="Single-stranded right-handed beta-helix, Pectin lyase-like"/>
    <property type="match status" value="2"/>
</dbReference>
<dbReference type="OrthoDB" id="1637350at2759"/>
<dbReference type="EMBL" id="WOWK01000080">
    <property type="protein sequence ID" value="KAF0320686.1"/>
    <property type="molecule type" value="Genomic_DNA"/>
</dbReference>
<feature type="compositionally biased region" description="Polar residues" evidence="1">
    <location>
        <begin position="412"/>
        <end position="426"/>
    </location>
</feature>
<evidence type="ECO:0000313" key="5">
    <source>
        <dbReference type="Proteomes" id="UP000434172"/>
    </source>
</evidence>
<keyword evidence="5" id="KW-1185">Reference proteome</keyword>
<dbReference type="SUPFAM" id="SSF51126">
    <property type="entry name" value="Pectin lyase-like"/>
    <property type="match status" value="1"/>
</dbReference>